<dbReference type="SUPFAM" id="SSF54277">
    <property type="entry name" value="CAD &amp; PB1 domains"/>
    <property type="match status" value="1"/>
</dbReference>
<dbReference type="EMBL" id="JAAGAX010000008">
    <property type="protein sequence ID" value="KAF2307345.1"/>
    <property type="molecule type" value="Genomic_DNA"/>
</dbReference>
<feature type="domain" description="SWIM-type" evidence="6">
    <location>
        <begin position="644"/>
        <end position="676"/>
    </location>
</feature>
<feature type="region of interest" description="Disordered" evidence="5">
    <location>
        <begin position="712"/>
        <end position="740"/>
    </location>
</feature>
<keyword evidence="3" id="KW-0862">Zinc</keyword>
<reference evidence="7 8" key="1">
    <citation type="journal article" date="2020" name="Mol. Plant">
        <title>The Chromosome-Based Rubber Tree Genome Provides New Insights into Spurge Genome Evolution and Rubber Biosynthesis.</title>
        <authorList>
            <person name="Liu J."/>
            <person name="Shi C."/>
            <person name="Shi C.C."/>
            <person name="Li W."/>
            <person name="Zhang Q.J."/>
            <person name="Zhang Y."/>
            <person name="Li K."/>
            <person name="Lu H.F."/>
            <person name="Shi C."/>
            <person name="Zhu S.T."/>
            <person name="Xiao Z.Y."/>
            <person name="Nan H."/>
            <person name="Yue Y."/>
            <person name="Zhu X.G."/>
            <person name="Wu Y."/>
            <person name="Hong X.N."/>
            <person name="Fan G.Y."/>
            <person name="Tong Y."/>
            <person name="Zhang D."/>
            <person name="Mao C.L."/>
            <person name="Liu Y.L."/>
            <person name="Hao S.J."/>
            <person name="Liu W.Q."/>
            <person name="Lv M.Q."/>
            <person name="Zhang H.B."/>
            <person name="Liu Y."/>
            <person name="Hu-Tang G.R."/>
            <person name="Wang J.P."/>
            <person name="Wang J.H."/>
            <person name="Sun Y.H."/>
            <person name="Ni S.B."/>
            <person name="Chen W.B."/>
            <person name="Zhang X.C."/>
            <person name="Jiao Y.N."/>
            <person name="Eichler E.E."/>
            <person name="Li G.H."/>
            <person name="Liu X."/>
            <person name="Gao L.Z."/>
        </authorList>
    </citation>
    <scope>NUCLEOTIDE SEQUENCE [LARGE SCALE GENOMIC DNA]</scope>
    <source>
        <strain evidence="8">cv. GT1</strain>
        <tissue evidence="7">Leaf</tissue>
    </source>
</reference>
<sequence>MAEPKLIAICQLGGEFETDKDGSLSYRGGNAHAIDIDDQMKFNDFKMEVAEMFNCSINTISLKYFLPGNRKTLITISNDKDLKRMIKFHGDSVTTDIYVILEDIVLPDVSNLPASRSSRTTLSEAVPPVDAPLAIVDDTMQSAIQLAGPLDVVVDTNHVDVHVDDAQIDQPLDISPILPLVGSTDDRHGKGAQQWQNTITGVGQRFTSVHEFRESLRKYAIAHQFAFRYKKNDSHRVTVKCKAEGCPWRIHASRLSTTQLICIKKMNPTHTCEGSVVTTGHQATRSWVASIIKEKLKVFPNYKPKDIVNDIKQEYGIQLNYFQAWRGKEIAKEQLQGSYKEAYNQLPLFCEKITETNPGSLATFTTKEDSSFQRLFVSFHASLYGFLQGCRPLLFLDSIPLKSKYQGTLLAATAADGDDGVFPVAFAVVDAETDDNWHWFLLQLKTALSTSCPITFVADRLKGLKESIVDIFKGSYHGYCLRYLTEQLIRDLKGQFSHEVKRLMVEDLYSAAYAPRPEVFQRCIESIKSISLDAYTWIIQSEPQNWANAFFQGTRYNHMMSNFGEMFYSWASDAHELPITQMVDAIRGKVMELIYTQRAESDLWMTRLTPSMEEKLEKESLKAPSLQVLLSAGSTFEVRGESVEVVDIDRWDCSCKGWQLTGLPCCHAVAVISCIGRSPYEYCSRYFTTESYRLTYSESVHPIPTVDWPVPKDSSQLTVTVTPPPTRRPPGRPTTKRCGPQDVAKRQLQCSSAPQPPALPPPPSESRKSLFSIVSFFSLEFPKMNIPITAKPNTTSINSDATNPSAGECGNCGSKDTWLLHVRLRGIYRRLCTSCVLRLHPSSFCPSCFTFYDSSPPPPSKRLSCSNCSSFTHSHCVPPHPPSSLPFLCPPCADPNFSFFHLDKTNNRTIDKKMATVLLCAARIAASSMAKAVIVARAEAERRVREAAVCRKRAREALEHVALVAKRKDVESVEVSGSGNFGKRERESVDGTSPMNVERITSVEIAKNNGNSHNNSGHFEKGLDNGSNAEKKQNLNTNHGNVSVKEENFDSLVHKSS</sequence>
<keyword evidence="2 4" id="KW-0863">Zinc-finger</keyword>
<dbReference type="CDD" id="cd06410">
    <property type="entry name" value="PB1_UP2"/>
    <property type="match status" value="1"/>
</dbReference>
<dbReference type="Pfam" id="PF00564">
    <property type="entry name" value="PB1"/>
    <property type="match status" value="1"/>
</dbReference>
<evidence type="ECO:0000259" key="6">
    <source>
        <dbReference type="PROSITE" id="PS50966"/>
    </source>
</evidence>
<feature type="compositionally biased region" description="Pro residues" evidence="5">
    <location>
        <begin position="722"/>
        <end position="732"/>
    </location>
</feature>
<evidence type="ECO:0000256" key="4">
    <source>
        <dbReference type="PROSITE-ProRule" id="PRU00325"/>
    </source>
</evidence>
<dbReference type="AlphaFoldDB" id="A0A6A6M405"/>
<evidence type="ECO:0000256" key="3">
    <source>
        <dbReference type="ARBA" id="ARBA00022833"/>
    </source>
</evidence>
<dbReference type="SMART" id="SM00666">
    <property type="entry name" value="PB1"/>
    <property type="match status" value="1"/>
</dbReference>
<protein>
    <recommendedName>
        <fullName evidence="6">SWIM-type domain-containing protein</fullName>
    </recommendedName>
</protein>
<dbReference type="Gene3D" id="3.10.20.90">
    <property type="entry name" value="Phosphatidylinositol 3-kinase Catalytic Subunit, Chain A, domain 1"/>
    <property type="match status" value="1"/>
</dbReference>
<dbReference type="Pfam" id="PF10551">
    <property type="entry name" value="MULE"/>
    <property type="match status" value="1"/>
</dbReference>
<feature type="region of interest" description="Disordered" evidence="5">
    <location>
        <begin position="975"/>
        <end position="1057"/>
    </location>
</feature>
<dbReference type="InterPro" id="IPR000270">
    <property type="entry name" value="PB1_dom"/>
</dbReference>
<comment type="caution">
    <text evidence="7">The sequence shown here is derived from an EMBL/GenBank/DDBJ whole genome shotgun (WGS) entry which is preliminary data.</text>
</comment>
<dbReference type="PANTHER" id="PTHR31973">
    <property type="entry name" value="POLYPROTEIN, PUTATIVE-RELATED"/>
    <property type="match status" value="1"/>
</dbReference>
<dbReference type="InterPro" id="IPR006564">
    <property type="entry name" value="Znf_PMZ"/>
</dbReference>
<evidence type="ECO:0000256" key="5">
    <source>
        <dbReference type="SAM" id="MobiDB-lite"/>
    </source>
</evidence>
<keyword evidence="8" id="KW-1185">Reference proteome</keyword>
<keyword evidence="1" id="KW-0479">Metal-binding</keyword>
<dbReference type="PROSITE" id="PS50966">
    <property type="entry name" value="ZF_SWIM"/>
    <property type="match status" value="1"/>
</dbReference>
<dbReference type="PANTHER" id="PTHR31973:SF117">
    <property type="entry name" value="F10A16.15 PROTEIN"/>
    <property type="match status" value="1"/>
</dbReference>
<proteinExistence type="predicted"/>
<dbReference type="Proteomes" id="UP000467840">
    <property type="component" value="Chromosome 9"/>
</dbReference>
<feature type="compositionally biased region" description="Basic and acidic residues" evidence="5">
    <location>
        <begin position="1018"/>
        <end position="1033"/>
    </location>
</feature>
<dbReference type="Pfam" id="PF03108">
    <property type="entry name" value="DBD_Tnp_Mut"/>
    <property type="match status" value="1"/>
</dbReference>
<accession>A0A6A6M405</accession>
<dbReference type="InterPro" id="IPR004332">
    <property type="entry name" value="Transposase_MuDR"/>
</dbReference>
<dbReference type="SMART" id="SM00575">
    <property type="entry name" value="ZnF_PMZ"/>
    <property type="match status" value="1"/>
</dbReference>
<dbReference type="InterPro" id="IPR007527">
    <property type="entry name" value="Znf_SWIM"/>
</dbReference>
<dbReference type="InterPro" id="IPR018289">
    <property type="entry name" value="MULE_transposase_dom"/>
</dbReference>
<gene>
    <name evidence="7" type="ORF">GH714_026510</name>
</gene>
<evidence type="ECO:0000313" key="8">
    <source>
        <dbReference type="Proteomes" id="UP000467840"/>
    </source>
</evidence>
<organism evidence="7 8">
    <name type="scientific">Hevea brasiliensis</name>
    <name type="common">Para rubber tree</name>
    <name type="synonym">Siphonia brasiliensis</name>
    <dbReference type="NCBI Taxonomy" id="3981"/>
    <lineage>
        <taxon>Eukaryota</taxon>
        <taxon>Viridiplantae</taxon>
        <taxon>Streptophyta</taxon>
        <taxon>Embryophyta</taxon>
        <taxon>Tracheophyta</taxon>
        <taxon>Spermatophyta</taxon>
        <taxon>Magnoliopsida</taxon>
        <taxon>eudicotyledons</taxon>
        <taxon>Gunneridae</taxon>
        <taxon>Pentapetalae</taxon>
        <taxon>rosids</taxon>
        <taxon>fabids</taxon>
        <taxon>Malpighiales</taxon>
        <taxon>Euphorbiaceae</taxon>
        <taxon>Crotonoideae</taxon>
        <taxon>Micrandreae</taxon>
        <taxon>Hevea</taxon>
    </lineage>
</organism>
<evidence type="ECO:0000313" key="7">
    <source>
        <dbReference type="EMBL" id="KAF2307345.1"/>
    </source>
</evidence>
<evidence type="ECO:0000256" key="2">
    <source>
        <dbReference type="ARBA" id="ARBA00022771"/>
    </source>
</evidence>
<evidence type="ECO:0000256" key="1">
    <source>
        <dbReference type="ARBA" id="ARBA00022723"/>
    </source>
</evidence>
<feature type="compositionally biased region" description="Low complexity" evidence="5">
    <location>
        <begin position="1008"/>
        <end position="1017"/>
    </location>
</feature>
<name>A0A6A6M405_HEVBR</name>
<dbReference type="Pfam" id="PF04434">
    <property type="entry name" value="SWIM"/>
    <property type="match status" value="1"/>
</dbReference>
<dbReference type="GO" id="GO:0008270">
    <property type="term" value="F:zinc ion binding"/>
    <property type="evidence" value="ECO:0007669"/>
    <property type="project" value="UniProtKB-KW"/>
</dbReference>